<gene>
    <name evidence="1" type="ORF">ACFQ13_00790</name>
</gene>
<dbReference type="Gene3D" id="3.10.450.50">
    <property type="match status" value="1"/>
</dbReference>
<dbReference type="RefSeq" id="WP_386113191.1">
    <property type="nucleotide sequence ID" value="NZ_JBHTKM010000001.1"/>
</dbReference>
<proteinExistence type="predicted"/>
<sequence length="190" mass="21997">MRLKVFLVPCFFILMNGASRNIQTSKHQDLVETYIEARNNYNLDAVKALVDENYSEIFSDGSVEIENKNQLTALILWGKELESHIKLLHIVSDEDQVTTIEENSNFLDVALQRKFRKFKVVYSFKDGKILGQKIDTLKGYAEVTKFNGKKYQEFVAYCEKHNLTYSGAALDKDFGIHLRKVLEQYKADQE</sequence>
<dbReference type="Proteomes" id="UP001597086">
    <property type="component" value="Unassembled WGS sequence"/>
</dbReference>
<evidence type="ECO:0000313" key="2">
    <source>
        <dbReference type="Proteomes" id="UP001597086"/>
    </source>
</evidence>
<organism evidence="1 2">
    <name type="scientific">Winogradskyella rapida</name>
    <dbReference type="NCBI Taxonomy" id="549701"/>
    <lineage>
        <taxon>Bacteria</taxon>
        <taxon>Pseudomonadati</taxon>
        <taxon>Bacteroidota</taxon>
        <taxon>Flavobacteriia</taxon>
        <taxon>Flavobacteriales</taxon>
        <taxon>Flavobacteriaceae</taxon>
        <taxon>Winogradskyella</taxon>
    </lineage>
</organism>
<reference evidence="2" key="1">
    <citation type="journal article" date="2019" name="Int. J. Syst. Evol. Microbiol.">
        <title>The Global Catalogue of Microorganisms (GCM) 10K type strain sequencing project: providing services to taxonomists for standard genome sequencing and annotation.</title>
        <authorList>
            <consortium name="The Broad Institute Genomics Platform"/>
            <consortium name="The Broad Institute Genome Sequencing Center for Infectious Disease"/>
            <person name="Wu L."/>
            <person name="Ma J."/>
        </authorList>
    </citation>
    <scope>NUCLEOTIDE SEQUENCE [LARGE SCALE GENOMIC DNA]</scope>
    <source>
        <strain evidence="2">CCUG 56098</strain>
    </source>
</reference>
<protein>
    <submittedName>
        <fullName evidence="1">Nuclear transport factor 2 family protein</fullName>
    </submittedName>
</protein>
<dbReference type="InterPro" id="IPR032710">
    <property type="entry name" value="NTF2-like_dom_sf"/>
</dbReference>
<name>A0ABW3KNE9_9FLAO</name>
<dbReference type="SUPFAM" id="SSF54427">
    <property type="entry name" value="NTF2-like"/>
    <property type="match status" value="1"/>
</dbReference>
<dbReference type="EMBL" id="JBHTKM010000001">
    <property type="protein sequence ID" value="MFD1014440.1"/>
    <property type="molecule type" value="Genomic_DNA"/>
</dbReference>
<comment type="caution">
    <text evidence="1">The sequence shown here is derived from an EMBL/GenBank/DDBJ whole genome shotgun (WGS) entry which is preliminary data.</text>
</comment>
<evidence type="ECO:0000313" key="1">
    <source>
        <dbReference type="EMBL" id="MFD1014440.1"/>
    </source>
</evidence>
<keyword evidence="2" id="KW-1185">Reference proteome</keyword>
<accession>A0ABW3KNE9</accession>